<dbReference type="PANTHER" id="PTHR32015">
    <property type="entry name" value="FASTING INDUCED LIPASE"/>
    <property type="match status" value="1"/>
</dbReference>
<feature type="chain" id="PRO_5035784721" evidence="1">
    <location>
        <begin position="19"/>
        <end position="326"/>
    </location>
</feature>
<keyword evidence="3" id="KW-1185">Reference proteome</keyword>
<dbReference type="InterPro" id="IPR002918">
    <property type="entry name" value="Lipase_EstA/Esterase_EstB"/>
</dbReference>
<keyword evidence="1" id="KW-0732">Signal</keyword>
<proteinExistence type="predicted"/>
<name>A0A8S1E6J7_9PELO</name>
<dbReference type="Proteomes" id="UP000494206">
    <property type="component" value="Unassembled WGS sequence"/>
</dbReference>
<comment type="caution">
    <text evidence="2">The sequence shown here is derived from an EMBL/GenBank/DDBJ whole genome shotgun (WGS) entry which is preliminary data.</text>
</comment>
<gene>
    <name evidence="2" type="ORF">CBOVIS_LOCUS825</name>
</gene>
<evidence type="ECO:0000256" key="1">
    <source>
        <dbReference type="SAM" id="SignalP"/>
    </source>
</evidence>
<protein>
    <submittedName>
        <fullName evidence="2">Uncharacterized protein</fullName>
    </submittedName>
</protein>
<dbReference type="SUPFAM" id="SSF53474">
    <property type="entry name" value="alpha/beta-Hydrolases"/>
    <property type="match status" value="1"/>
</dbReference>
<dbReference type="InterPro" id="IPR029058">
    <property type="entry name" value="AB_hydrolase_fold"/>
</dbReference>
<evidence type="ECO:0000313" key="3">
    <source>
        <dbReference type="Proteomes" id="UP000494206"/>
    </source>
</evidence>
<dbReference type="GO" id="GO:0016298">
    <property type="term" value="F:lipase activity"/>
    <property type="evidence" value="ECO:0007669"/>
    <property type="project" value="TreeGrafter"/>
</dbReference>
<dbReference type="FunFam" id="3.40.50.1820:FF:000191">
    <property type="entry name" value="LIPaSe related"/>
    <property type="match status" value="1"/>
</dbReference>
<feature type="signal peptide" evidence="1">
    <location>
        <begin position="1"/>
        <end position="18"/>
    </location>
</feature>
<reference evidence="2 3" key="1">
    <citation type="submission" date="2020-04" db="EMBL/GenBank/DDBJ databases">
        <authorList>
            <person name="Laetsch R D."/>
            <person name="Stevens L."/>
            <person name="Kumar S."/>
            <person name="Blaxter L. M."/>
        </authorList>
    </citation>
    <scope>NUCLEOTIDE SEQUENCE [LARGE SCALE GENOMIC DNA]</scope>
</reference>
<dbReference type="PANTHER" id="PTHR32015:SF27">
    <property type="entry name" value="LIPASE"/>
    <property type="match status" value="1"/>
</dbReference>
<dbReference type="Gene3D" id="3.40.50.1820">
    <property type="entry name" value="alpha/beta hydrolase"/>
    <property type="match status" value="1"/>
</dbReference>
<accession>A0A8S1E6J7</accession>
<evidence type="ECO:0000313" key="2">
    <source>
        <dbReference type="EMBL" id="CAB3397415.1"/>
    </source>
</evidence>
<dbReference type="EMBL" id="CADEPM010000001">
    <property type="protein sequence ID" value="CAB3397415.1"/>
    <property type="molecule type" value="Genomic_DNA"/>
</dbReference>
<sequence>MYTVFVAFFLFSFRIASGAIKGPLSDDFQKWLKRNGYDSCDFARSDYGTQGSYGGKTVNVSEMVNIPVVFVHGNSDAALHRSSSAPGWSNSIEYFLANGYTQAELYATSWQDSNPLNASKRKHDCETVTRIRKFFEAVLSYTGSKKISIVSHSMGVTIARKAVKGGRIEDADGQCNIGLPLNKKIEVFVGLSGANFGLCNCEGPLANLQKTCNKQDGFWPGDSCGSNKLNCGVNPLPSPCTAVSYSKYLMQLNSDRIKEADYVFSVWSYADELIGYSDMVWGRATSLIPLSDGKINYSNLTHMESKDNTFADQYQMVKFHIVPTNN</sequence>
<dbReference type="OrthoDB" id="5821855at2759"/>
<dbReference type="AlphaFoldDB" id="A0A8S1E6J7"/>
<dbReference type="GO" id="GO:0016042">
    <property type="term" value="P:lipid catabolic process"/>
    <property type="evidence" value="ECO:0007669"/>
    <property type="project" value="InterPro"/>
</dbReference>
<dbReference type="Pfam" id="PF01674">
    <property type="entry name" value="Lipase_2"/>
    <property type="match status" value="1"/>
</dbReference>
<organism evidence="2 3">
    <name type="scientific">Caenorhabditis bovis</name>
    <dbReference type="NCBI Taxonomy" id="2654633"/>
    <lineage>
        <taxon>Eukaryota</taxon>
        <taxon>Metazoa</taxon>
        <taxon>Ecdysozoa</taxon>
        <taxon>Nematoda</taxon>
        <taxon>Chromadorea</taxon>
        <taxon>Rhabditida</taxon>
        <taxon>Rhabditina</taxon>
        <taxon>Rhabditomorpha</taxon>
        <taxon>Rhabditoidea</taxon>
        <taxon>Rhabditidae</taxon>
        <taxon>Peloderinae</taxon>
        <taxon>Caenorhabditis</taxon>
    </lineage>
</organism>